<protein>
    <recommendedName>
        <fullName evidence="3">Glutathionylspermidine synthase</fullName>
    </recommendedName>
</protein>
<organism evidence="1 2">
    <name type="scientific">Cnuella takakiae</name>
    <dbReference type="NCBI Taxonomy" id="1302690"/>
    <lineage>
        <taxon>Bacteria</taxon>
        <taxon>Pseudomonadati</taxon>
        <taxon>Bacteroidota</taxon>
        <taxon>Chitinophagia</taxon>
        <taxon>Chitinophagales</taxon>
        <taxon>Chitinophagaceae</taxon>
        <taxon>Cnuella</taxon>
    </lineage>
</organism>
<name>A0A1M4YKC6_9BACT</name>
<evidence type="ECO:0000313" key="1">
    <source>
        <dbReference type="EMBL" id="SHF06113.1"/>
    </source>
</evidence>
<keyword evidence="2" id="KW-1185">Reference proteome</keyword>
<dbReference type="SUPFAM" id="SSF56059">
    <property type="entry name" value="Glutathione synthetase ATP-binding domain-like"/>
    <property type="match status" value="1"/>
</dbReference>
<dbReference type="Proteomes" id="UP000184368">
    <property type="component" value="Unassembled WGS sequence"/>
</dbReference>
<accession>A0A1M4YKC6</accession>
<dbReference type="EMBL" id="FQUO01000004">
    <property type="protein sequence ID" value="SHF06113.1"/>
    <property type="molecule type" value="Genomic_DNA"/>
</dbReference>
<dbReference type="RefSeq" id="WP_073041549.1">
    <property type="nucleotide sequence ID" value="NZ_FQUO01000004.1"/>
</dbReference>
<sequence>MIPAIRHQYNAQFSRQQYDAYIKALSQVYPGQLEFRLAETPVFVPAPFRNQMQAACESILDVVLSAAYKEKSEAAIPAHLRVPGDEGNPQFICFDFGVCTNSAGQLEPQLIEMQAFPTLFAWHLVVPEIMAQHFHMPEGFTPFFPGITQEKYIDLLRKIIVGDEDPEQVVLLELFPHQQKTRVDFYATRDLLGIGIVCLTGLIEEGDQLWYEKEGRRIPIRRIYNRVIFDELLQQAPEVQEKGKLFQKSWQVQWIPHPNWFYRISKFSLPFINHPHVPQTWFLNQVPELPADLENYVAKPLFSFAGQGVIIDLTQEALAEIQDPENWILQRKVAYAPCILTPDEGAKAEIRAFYFWEPGAERPIPVNNLARLSKGKMVGTRYNKDKEWVGGSYALFANEG</sequence>
<gene>
    <name evidence="1" type="ORF">SAMN05444008_104313</name>
</gene>
<dbReference type="AlphaFoldDB" id="A0A1M4YKC6"/>
<evidence type="ECO:0000313" key="2">
    <source>
        <dbReference type="Proteomes" id="UP000184368"/>
    </source>
</evidence>
<proteinExistence type="predicted"/>
<dbReference type="OrthoDB" id="108192at2"/>
<reference evidence="1 2" key="1">
    <citation type="submission" date="2016-11" db="EMBL/GenBank/DDBJ databases">
        <authorList>
            <person name="Jaros S."/>
            <person name="Januszkiewicz K."/>
            <person name="Wedrychowicz H."/>
        </authorList>
    </citation>
    <scope>NUCLEOTIDE SEQUENCE [LARGE SCALE GENOMIC DNA]</scope>
    <source>
        <strain evidence="1 2">DSM 26897</strain>
    </source>
</reference>
<evidence type="ECO:0008006" key="3">
    <source>
        <dbReference type="Google" id="ProtNLM"/>
    </source>
</evidence>
<dbReference type="STRING" id="1302690.BUE76_15740"/>